<evidence type="ECO:0000256" key="5">
    <source>
        <dbReference type="ARBA" id="ARBA00022840"/>
    </source>
</evidence>
<dbReference type="PANTHER" id="PTHR11947">
    <property type="entry name" value="PYRUVATE DEHYDROGENASE KINASE"/>
    <property type="match status" value="1"/>
</dbReference>
<keyword evidence="6 7" id="KW-0496">Mitochondrion</keyword>
<evidence type="ECO:0000256" key="3">
    <source>
        <dbReference type="ARBA" id="ARBA00022741"/>
    </source>
</evidence>
<organism evidence="10 11">
    <name type="scientific">Microbotryum silenes-dioicae</name>
    <dbReference type="NCBI Taxonomy" id="796604"/>
    <lineage>
        <taxon>Eukaryota</taxon>
        <taxon>Fungi</taxon>
        <taxon>Dikarya</taxon>
        <taxon>Basidiomycota</taxon>
        <taxon>Pucciniomycotina</taxon>
        <taxon>Microbotryomycetes</taxon>
        <taxon>Microbotryales</taxon>
        <taxon>Microbotryaceae</taxon>
        <taxon>Microbotryum</taxon>
    </lineage>
</organism>
<dbReference type="GO" id="GO:0005759">
    <property type="term" value="C:mitochondrial matrix"/>
    <property type="evidence" value="ECO:0007669"/>
    <property type="project" value="UniProtKB-SubCell"/>
</dbReference>
<evidence type="ECO:0000259" key="9">
    <source>
        <dbReference type="Pfam" id="PF10436"/>
    </source>
</evidence>
<feature type="region of interest" description="Disordered" evidence="8">
    <location>
        <begin position="427"/>
        <end position="460"/>
    </location>
</feature>
<evidence type="ECO:0000256" key="4">
    <source>
        <dbReference type="ARBA" id="ARBA00022777"/>
    </source>
</evidence>
<proteinExistence type="inferred from homology"/>
<keyword evidence="4 7" id="KW-0418">Kinase</keyword>
<keyword evidence="5 7" id="KW-0067">ATP-binding</keyword>
<keyword evidence="11" id="KW-1185">Reference proteome</keyword>
<comment type="similarity">
    <text evidence="1 7">Belongs to the PDK/BCKDK protein kinase family.</text>
</comment>
<evidence type="ECO:0000256" key="1">
    <source>
        <dbReference type="ARBA" id="ARBA00006155"/>
    </source>
</evidence>
<dbReference type="InterPro" id="IPR018955">
    <property type="entry name" value="BCDHK/PDK_N"/>
</dbReference>
<sequence length="504" mass="56825">MLSTCSPLQALELGCSASTARSHDRDGHSCTHQLDPSILLQQGRSTSSTIEKFAAQRSTPISLKHLINFGKHGRNKGEQEEGEKLLKSGNFLRTELPTRLSHRLRDLQELPYVVASNPRIEHVYQLYLEAFEAIRRFPVIKTLEDNDRFCAFMQSTLNRHRVVIPDLAIGICETSPHHLGPREVDRIMTRMLRSRLSRRVITEQHIGLTHQLRDRQRTGKHAIDLDRYVGVVDTRIRLIDVVERCTELIKARGGPEALVEIKVEGKGVEDEFAYIPEHLEWVPSISRPFMLFELLKSAAHLTIVNLGAEAASSHPITITISHQPRDVSIRISDQAGGIPPYGGLPPTEQDILLRSYSTSSDVVIPVANSQRLDLFTFAHMRRFYQHHLLADEQQGSTREVEERRRKKPAEGIEALRAVGQLEGTVAEQVKRHRARASNQSQEDDGTEAEENDEEMMQDAQMKSGIGLPLAKMFAEYFSGSLEIFTVQGYGSDAWLKIPRFGNAS</sequence>
<name>A0A2X0M3U1_9BASI</name>
<dbReference type="Gene3D" id="1.20.140.20">
    <property type="entry name" value="Alpha-ketoacid/pyruvate dehydrogenase kinase, N-terminal domain"/>
    <property type="match status" value="1"/>
</dbReference>
<evidence type="ECO:0000256" key="6">
    <source>
        <dbReference type="ARBA" id="ARBA00023128"/>
    </source>
</evidence>
<dbReference type="GO" id="GO:0005524">
    <property type="term" value="F:ATP binding"/>
    <property type="evidence" value="ECO:0007669"/>
    <property type="project" value="UniProtKB-UniRule"/>
</dbReference>
<dbReference type="STRING" id="796604.A0A2X0M3U1"/>
<protein>
    <recommendedName>
        <fullName evidence="7">Protein-serine/threonine kinase</fullName>
        <ecNumber evidence="7">2.7.11.-</ecNumber>
    </recommendedName>
</protein>
<dbReference type="AlphaFoldDB" id="A0A2X0M3U1"/>
<evidence type="ECO:0000313" key="11">
    <source>
        <dbReference type="Proteomes" id="UP000249464"/>
    </source>
</evidence>
<feature type="region of interest" description="Disordered" evidence="8">
    <location>
        <begin position="392"/>
        <end position="413"/>
    </location>
</feature>
<keyword evidence="2 7" id="KW-0808">Transferase</keyword>
<dbReference type="EC" id="2.7.11.-" evidence="7"/>
<evidence type="ECO:0000256" key="7">
    <source>
        <dbReference type="RuleBase" id="RU366032"/>
    </source>
</evidence>
<evidence type="ECO:0000256" key="8">
    <source>
        <dbReference type="SAM" id="MobiDB-lite"/>
    </source>
</evidence>
<gene>
    <name evidence="10" type="primary">BQ5605_C002g01680</name>
    <name evidence="10" type="ORF">BQ5605_C002G01680</name>
</gene>
<dbReference type="InterPro" id="IPR036890">
    <property type="entry name" value="HATPase_C_sf"/>
</dbReference>
<reference evidence="10 11" key="1">
    <citation type="submission" date="2016-11" db="EMBL/GenBank/DDBJ databases">
        <authorList>
            <person name="Jaros S."/>
            <person name="Januszkiewicz K."/>
            <person name="Wedrychowicz H."/>
        </authorList>
    </citation>
    <scope>NUCLEOTIDE SEQUENCE [LARGE SCALE GENOMIC DNA]</scope>
</reference>
<dbReference type="Proteomes" id="UP000249464">
    <property type="component" value="Unassembled WGS sequence"/>
</dbReference>
<dbReference type="Pfam" id="PF10436">
    <property type="entry name" value="BCDHK_Adom3"/>
    <property type="match status" value="1"/>
</dbReference>
<dbReference type="InterPro" id="IPR036784">
    <property type="entry name" value="AK/P_DHK_N_sf"/>
</dbReference>
<dbReference type="PANTHER" id="PTHR11947:SF25">
    <property type="entry name" value="[PYRUVATE DEHYDROGENASE (ACETYL-TRANSFERRING)] KINASE 2, MITOCHONDRIAL"/>
    <property type="match status" value="1"/>
</dbReference>
<evidence type="ECO:0000313" key="10">
    <source>
        <dbReference type="EMBL" id="SGY34768.1"/>
    </source>
</evidence>
<dbReference type="SUPFAM" id="SSF69012">
    <property type="entry name" value="alpha-ketoacid dehydrogenase kinase, N-terminal domain"/>
    <property type="match status" value="1"/>
</dbReference>
<keyword evidence="3 7" id="KW-0547">Nucleotide-binding</keyword>
<dbReference type="InterPro" id="IPR039028">
    <property type="entry name" value="BCKD/PDK"/>
</dbReference>
<dbReference type="GO" id="GO:0010906">
    <property type="term" value="P:regulation of glucose metabolic process"/>
    <property type="evidence" value="ECO:0007669"/>
    <property type="project" value="TreeGrafter"/>
</dbReference>
<accession>A0A2X0M3U1</accession>
<dbReference type="GO" id="GO:0004740">
    <property type="term" value="F:pyruvate dehydrogenase (acetyl-transferring) kinase activity"/>
    <property type="evidence" value="ECO:0007669"/>
    <property type="project" value="TreeGrafter"/>
</dbReference>
<dbReference type="EMBL" id="FQNC01000041">
    <property type="protein sequence ID" value="SGY34768.1"/>
    <property type="molecule type" value="Genomic_DNA"/>
</dbReference>
<feature type="compositionally biased region" description="Acidic residues" evidence="8">
    <location>
        <begin position="441"/>
        <end position="456"/>
    </location>
</feature>
<feature type="domain" description="Branched-chain alpha-ketoacid dehydrogenase kinase/Pyruvate dehydrogenase kinase N-terminal" evidence="9">
    <location>
        <begin position="60"/>
        <end position="233"/>
    </location>
</feature>
<dbReference type="Gene3D" id="3.30.565.10">
    <property type="entry name" value="Histidine kinase-like ATPase, C-terminal domain"/>
    <property type="match status" value="1"/>
</dbReference>
<evidence type="ECO:0000256" key="2">
    <source>
        <dbReference type="ARBA" id="ARBA00022679"/>
    </source>
</evidence>
<dbReference type="SUPFAM" id="SSF55874">
    <property type="entry name" value="ATPase domain of HSP90 chaperone/DNA topoisomerase II/histidine kinase"/>
    <property type="match status" value="2"/>
</dbReference>
<comment type="subcellular location">
    <subcellularLocation>
        <location evidence="7">Mitochondrion matrix</location>
    </subcellularLocation>
</comment>